<evidence type="ECO:0000313" key="6">
    <source>
        <dbReference type="Proteomes" id="UP001189429"/>
    </source>
</evidence>
<keyword evidence="2" id="KW-0677">Repeat</keyword>
<feature type="domain" description="EF-hand" evidence="4">
    <location>
        <begin position="74"/>
        <end position="109"/>
    </location>
</feature>
<dbReference type="Pfam" id="PF13499">
    <property type="entry name" value="EF-hand_7"/>
    <property type="match status" value="1"/>
</dbReference>
<dbReference type="Pfam" id="PF13202">
    <property type="entry name" value="EF-hand_5"/>
    <property type="match status" value="1"/>
</dbReference>
<organism evidence="5 6">
    <name type="scientific">Prorocentrum cordatum</name>
    <dbReference type="NCBI Taxonomy" id="2364126"/>
    <lineage>
        <taxon>Eukaryota</taxon>
        <taxon>Sar</taxon>
        <taxon>Alveolata</taxon>
        <taxon>Dinophyceae</taxon>
        <taxon>Prorocentrales</taxon>
        <taxon>Prorocentraceae</taxon>
        <taxon>Prorocentrum</taxon>
    </lineage>
</organism>
<reference evidence="5" key="1">
    <citation type="submission" date="2023-10" db="EMBL/GenBank/DDBJ databases">
        <authorList>
            <person name="Chen Y."/>
            <person name="Shah S."/>
            <person name="Dougan E. K."/>
            <person name="Thang M."/>
            <person name="Chan C."/>
        </authorList>
    </citation>
    <scope>NUCLEOTIDE SEQUENCE [LARGE SCALE GENOMIC DNA]</scope>
</reference>
<sequence length="171" mass="18642">APAQAADMIKALHDNLLKPSQFVDADEHVPDELKELFDDSSRVRALVALMDTDGDGKIGYSEFLAAAADAALQQSGAAAWEVFRTFDLDGDGIITQAEMEKLLGEPALGKAVNYNFQGNVTHEVSRDADLQKAYAVVGGSPKDAKQMFEMLDKDGDKQVTFEEFRNLIFGQ</sequence>
<dbReference type="SUPFAM" id="SSF47473">
    <property type="entry name" value="EF-hand"/>
    <property type="match status" value="1"/>
</dbReference>
<dbReference type="InterPro" id="IPR039647">
    <property type="entry name" value="EF_hand_pair_protein_CML-like"/>
</dbReference>
<dbReference type="InterPro" id="IPR018247">
    <property type="entry name" value="EF_Hand_1_Ca_BS"/>
</dbReference>
<evidence type="ECO:0000313" key="5">
    <source>
        <dbReference type="EMBL" id="CAK0847623.1"/>
    </source>
</evidence>
<evidence type="ECO:0000256" key="3">
    <source>
        <dbReference type="ARBA" id="ARBA00022837"/>
    </source>
</evidence>
<dbReference type="Proteomes" id="UP001189429">
    <property type="component" value="Unassembled WGS sequence"/>
</dbReference>
<dbReference type="PROSITE" id="PS50222">
    <property type="entry name" value="EF_HAND_2"/>
    <property type="match status" value="3"/>
</dbReference>
<protein>
    <recommendedName>
        <fullName evidence="4">EF-hand domain-containing protein</fullName>
    </recommendedName>
</protein>
<gene>
    <name evidence="5" type="ORF">PCOR1329_LOCUS40791</name>
</gene>
<feature type="non-terminal residue" evidence="5">
    <location>
        <position position="1"/>
    </location>
</feature>
<evidence type="ECO:0000256" key="2">
    <source>
        <dbReference type="ARBA" id="ARBA00022737"/>
    </source>
</evidence>
<dbReference type="InterPro" id="IPR002048">
    <property type="entry name" value="EF_hand_dom"/>
</dbReference>
<dbReference type="InterPro" id="IPR011992">
    <property type="entry name" value="EF-hand-dom_pair"/>
</dbReference>
<keyword evidence="3" id="KW-0106">Calcium</keyword>
<name>A0ABN9TPC7_9DINO</name>
<accession>A0ABN9TPC7</accession>
<dbReference type="EMBL" id="CAUYUJ010014916">
    <property type="protein sequence ID" value="CAK0847623.1"/>
    <property type="molecule type" value="Genomic_DNA"/>
</dbReference>
<dbReference type="Gene3D" id="1.10.238.10">
    <property type="entry name" value="EF-hand"/>
    <property type="match status" value="1"/>
</dbReference>
<feature type="domain" description="EF-hand" evidence="4">
    <location>
        <begin position="38"/>
        <end position="73"/>
    </location>
</feature>
<dbReference type="SMART" id="SM00054">
    <property type="entry name" value="EFh"/>
    <property type="match status" value="3"/>
</dbReference>
<keyword evidence="6" id="KW-1185">Reference proteome</keyword>
<proteinExistence type="predicted"/>
<keyword evidence="1" id="KW-0479">Metal-binding</keyword>
<dbReference type="CDD" id="cd00051">
    <property type="entry name" value="EFh"/>
    <property type="match status" value="1"/>
</dbReference>
<evidence type="ECO:0000256" key="1">
    <source>
        <dbReference type="ARBA" id="ARBA00022723"/>
    </source>
</evidence>
<dbReference type="PANTHER" id="PTHR10891">
    <property type="entry name" value="EF-HAND CALCIUM-BINDING DOMAIN CONTAINING PROTEIN"/>
    <property type="match status" value="1"/>
</dbReference>
<comment type="caution">
    <text evidence="5">The sequence shown here is derived from an EMBL/GenBank/DDBJ whole genome shotgun (WGS) entry which is preliminary data.</text>
</comment>
<dbReference type="PROSITE" id="PS00018">
    <property type="entry name" value="EF_HAND_1"/>
    <property type="match status" value="3"/>
</dbReference>
<evidence type="ECO:0000259" key="4">
    <source>
        <dbReference type="PROSITE" id="PS50222"/>
    </source>
</evidence>
<feature type="domain" description="EF-hand" evidence="4">
    <location>
        <begin position="139"/>
        <end position="171"/>
    </location>
</feature>